<evidence type="ECO:0000313" key="3">
    <source>
        <dbReference type="Proteomes" id="UP000182135"/>
    </source>
</evidence>
<dbReference type="eggNOG" id="COG1906">
    <property type="taxonomic scope" value="Bacteria"/>
</dbReference>
<feature type="transmembrane region" description="Helical" evidence="1">
    <location>
        <begin position="61"/>
        <end position="82"/>
    </location>
</feature>
<dbReference type="EMBL" id="FOOE01000005">
    <property type="protein sequence ID" value="SFF64640.1"/>
    <property type="molecule type" value="Genomic_DNA"/>
</dbReference>
<feature type="transmembrane region" description="Helical" evidence="1">
    <location>
        <begin position="6"/>
        <end position="27"/>
    </location>
</feature>
<reference evidence="2 3" key="1">
    <citation type="submission" date="2016-10" db="EMBL/GenBank/DDBJ databases">
        <authorList>
            <person name="de Groot N.N."/>
        </authorList>
    </citation>
    <scope>NUCLEOTIDE SEQUENCE [LARGE SCALE GENOMIC DNA]</scope>
    <source>
        <strain evidence="2 3">NLAE-zl-G419</strain>
    </source>
</reference>
<feature type="transmembrane region" description="Helical" evidence="1">
    <location>
        <begin position="436"/>
        <end position="453"/>
    </location>
</feature>
<gene>
    <name evidence="2" type="ORF">SAMN04487885_10579</name>
</gene>
<dbReference type="AlphaFoldDB" id="A0A1I2KEL1"/>
<feature type="transmembrane region" description="Helical" evidence="1">
    <location>
        <begin position="109"/>
        <end position="125"/>
    </location>
</feature>
<dbReference type="STRING" id="1529.SAMN04487885_10579"/>
<evidence type="ECO:0000313" key="2">
    <source>
        <dbReference type="EMBL" id="SFF64640.1"/>
    </source>
</evidence>
<feature type="transmembrane region" description="Helical" evidence="1">
    <location>
        <begin position="295"/>
        <end position="318"/>
    </location>
</feature>
<evidence type="ECO:0008006" key="4">
    <source>
        <dbReference type="Google" id="ProtNLM"/>
    </source>
</evidence>
<feature type="transmembrane region" description="Helical" evidence="1">
    <location>
        <begin position="168"/>
        <end position="186"/>
    </location>
</feature>
<proteinExistence type="predicted"/>
<dbReference type="Proteomes" id="UP000182135">
    <property type="component" value="Unassembled WGS sequence"/>
</dbReference>
<sequence>MLETAVVLTPIHFVYLIGVIVILGLMIMRKDAPLPCLIFLFIIGVLATNSIVGGVQSVFNSVVYAGATFMDIIITIALISALSKCLSDIGSDGILISPMLKIMKTPKKAFWIIGISMSIFALFFWPSPASALIGAIMLPVALATGITPLAAAVAMNLFGHGIALSGDFVIQGAPSVSAAAAGILPTDIMSQGFPLFAVMAVVTVVAGYFFNKKDMNKKEETTNKKMDKKEVTKAAKVTAILTPVTFIISIITILALKLKGGEATALIVGAAIFIMCIGTILNYKKEAFDKITEYINYGFLFGMKVFAPVIIIAAFFFLGGDSITKILGEQFKSGLMNDWALWIAQNAPVNKYIAAAVQLVVGGLTGLDGSGFSGLPLTGSLAATFGGIVGGSIPVFAALGQISAIWVGGGTIIPWGLISVAAICNVDPVELARRNFKPVMIGLGATLIVTWLIL</sequence>
<keyword evidence="3" id="KW-1185">Reference proteome</keyword>
<organism evidence="2 3">
    <name type="scientific">Clostridium cadaveris</name>
    <dbReference type="NCBI Taxonomy" id="1529"/>
    <lineage>
        <taxon>Bacteria</taxon>
        <taxon>Bacillati</taxon>
        <taxon>Bacillota</taxon>
        <taxon>Clostridia</taxon>
        <taxon>Eubacteriales</taxon>
        <taxon>Clostridiaceae</taxon>
        <taxon>Clostridium</taxon>
    </lineage>
</organism>
<feature type="transmembrane region" description="Helical" evidence="1">
    <location>
        <begin position="379"/>
        <end position="399"/>
    </location>
</feature>
<keyword evidence="1" id="KW-0812">Transmembrane</keyword>
<feature type="transmembrane region" description="Helical" evidence="1">
    <location>
        <begin position="234"/>
        <end position="257"/>
    </location>
</feature>
<protein>
    <recommendedName>
        <fullName evidence="4">Citrate transporter</fullName>
    </recommendedName>
</protein>
<accession>A0A1I2KEL1</accession>
<feature type="transmembrane region" description="Helical" evidence="1">
    <location>
        <begin position="192"/>
        <end position="210"/>
    </location>
</feature>
<feature type="transmembrane region" description="Helical" evidence="1">
    <location>
        <begin position="34"/>
        <end position="55"/>
    </location>
</feature>
<feature type="transmembrane region" description="Helical" evidence="1">
    <location>
        <begin position="263"/>
        <end position="283"/>
    </location>
</feature>
<name>A0A1I2KEL1_9CLOT</name>
<feature type="transmembrane region" description="Helical" evidence="1">
    <location>
        <begin position="405"/>
        <end position="424"/>
    </location>
</feature>
<evidence type="ECO:0000256" key="1">
    <source>
        <dbReference type="SAM" id="Phobius"/>
    </source>
</evidence>
<dbReference type="OrthoDB" id="8641791at2"/>
<feature type="transmembrane region" description="Helical" evidence="1">
    <location>
        <begin position="131"/>
        <end position="156"/>
    </location>
</feature>
<keyword evidence="1" id="KW-0472">Membrane</keyword>
<keyword evidence="1" id="KW-1133">Transmembrane helix</keyword>
<dbReference type="RefSeq" id="WP_074844782.1">
    <property type="nucleotide sequence ID" value="NZ_CABMJC010000003.1"/>
</dbReference>